<dbReference type="GO" id="GO:0016990">
    <property type="term" value="F:arginine deiminase activity"/>
    <property type="evidence" value="ECO:0007669"/>
    <property type="project" value="TreeGrafter"/>
</dbReference>
<evidence type="ECO:0000313" key="2">
    <source>
        <dbReference type="Proteomes" id="UP001175271"/>
    </source>
</evidence>
<dbReference type="Proteomes" id="UP001175271">
    <property type="component" value="Unassembled WGS sequence"/>
</dbReference>
<dbReference type="GO" id="GO:0019546">
    <property type="term" value="P:L-arginine deiminase pathway"/>
    <property type="evidence" value="ECO:0007669"/>
    <property type="project" value="TreeGrafter"/>
</dbReference>
<dbReference type="EMBL" id="JAUCMV010000002">
    <property type="protein sequence ID" value="KAK0419372.1"/>
    <property type="molecule type" value="Genomic_DNA"/>
</dbReference>
<dbReference type="Pfam" id="PF19420">
    <property type="entry name" value="DDAH_eukar"/>
    <property type="match status" value="1"/>
</dbReference>
<organism evidence="1 2">
    <name type="scientific">Steinernema hermaphroditum</name>
    <dbReference type="NCBI Taxonomy" id="289476"/>
    <lineage>
        <taxon>Eukaryota</taxon>
        <taxon>Metazoa</taxon>
        <taxon>Ecdysozoa</taxon>
        <taxon>Nematoda</taxon>
        <taxon>Chromadorea</taxon>
        <taxon>Rhabditida</taxon>
        <taxon>Tylenchina</taxon>
        <taxon>Panagrolaimomorpha</taxon>
        <taxon>Strongyloidoidea</taxon>
        <taxon>Steinernematidae</taxon>
        <taxon>Steinernema</taxon>
    </lineage>
</organism>
<dbReference type="PANTHER" id="PTHR47271">
    <property type="entry name" value="ARGININE DEIMINASE"/>
    <property type="match status" value="1"/>
</dbReference>
<reference evidence="1" key="1">
    <citation type="submission" date="2023-06" db="EMBL/GenBank/DDBJ databases">
        <title>Genomic analysis of the entomopathogenic nematode Steinernema hermaphroditum.</title>
        <authorList>
            <person name="Schwarz E.M."/>
            <person name="Heppert J.K."/>
            <person name="Baniya A."/>
            <person name="Schwartz H.T."/>
            <person name="Tan C.-H."/>
            <person name="Antoshechkin I."/>
            <person name="Sternberg P.W."/>
            <person name="Goodrich-Blair H."/>
            <person name="Dillman A.R."/>
        </authorList>
    </citation>
    <scope>NUCLEOTIDE SEQUENCE</scope>
    <source>
        <strain evidence="1">PS9179</strain>
        <tissue evidence="1">Whole animal</tissue>
    </source>
</reference>
<evidence type="ECO:0000313" key="1">
    <source>
        <dbReference type="EMBL" id="KAK0419372.1"/>
    </source>
</evidence>
<name>A0AA39M3C0_9BILA</name>
<gene>
    <name evidence="1" type="ORF">QR680_014109</name>
</gene>
<comment type="caution">
    <text evidence="1">The sequence shown here is derived from an EMBL/GenBank/DDBJ whole genome shotgun (WGS) entry which is preliminary data.</text>
</comment>
<dbReference type="SUPFAM" id="SSF55909">
    <property type="entry name" value="Pentein"/>
    <property type="match status" value="1"/>
</dbReference>
<accession>A0AA39M3C0</accession>
<protein>
    <recommendedName>
        <fullName evidence="3">Amidinotransferase</fullName>
    </recommendedName>
</protein>
<sequence>MAKALEKTLPYVKRIMMCRPTHFDLTYSINPWMNVQERVDKNKALTQWDTLKATIEDSGALVDVLEPHGADHYPDMVFAANAAVVRGKKAYLSNFYYPERKGERFFYKKWLEDNGFQTFGSLEIPFEGAGDALFARNSLFCGVGPRTDVRALRDVTEKLADPENPFSVVGCRLVDPRFYHIDTCFCPVSDDIAIWYPHAFDAISQHNMTQHKVELIPVPEADAANFACNAVVVGNTVIMHWRNEATAKLLESVGFSVRFVDMSEFIKSGGSAKCCTLTVS</sequence>
<keyword evidence="2" id="KW-1185">Reference proteome</keyword>
<dbReference type="PANTHER" id="PTHR47271:SF2">
    <property type="entry name" value="ARGININE DEIMINASE"/>
    <property type="match status" value="1"/>
</dbReference>
<dbReference type="AlphaFoldDB" id="A0AA39M3C0"/>
<proteinExistence type="predicted"/>
<dbReference type="Gene3D" id="3.75.10.10">
    <property type="entry name" value="L-arginine/glycine Amidinotransferase, Chain A"/>
    <property type="match status" value="1"/>
</dbReference>
<evidence type="ECO:0008006" key="3">
    <source>
        <dbReference type="Google" id="ProtNLM"/>
    </source>
</evidence>